<dbReference type="OMA" id="CQMFEIP"/>
<dbReference type="InterPro" id="IPR044046">
    <property type="entry name" value="E3_ligase_UBR-like_C"/>
</dbReference>
<dbReference type="InParanoid" id="D3BED8"/>
<comment type="caution">
    <text evidence="19">The sequence shown here is derived from an EMBL/GenBank/DDBJ whole genome shotgun (WGS) entry which is preliminary data.</text>
</comment>
<feature type="compositionally biased region" description="Acidic residues" evidence="13">
    <location>
        <begin position="1932"/>
        <end position="1945"/>
    </location>
</feature>
<evidence type="ECO:0000313" key="20">
    <source>
        <dbReference type="Proteomes" id="UP000001396"/>
    </source>
</evidence>
<dbReference type="InterPro" id="IPR006091">
    <property type="entry name" value="Acyl-CoA_Oxase/DH_mid-dom"/>
</dbReference>
<keyword evidence="7" id="KW-0274">FAD</keyword>
<evidence type="ECO:0000256" key="9">
    <source>
        <dbReference type="ARBA" id="ARBA00023002"/>
    </source>
</evidence>
<evidence type="ECO:0000259" key="15">
    <source>
        <dbReference type="Pfam" id="PF02770"/>
    </source>
</evidence>
<evidence type="ECO:0000259" key="18">
    <source>
        <dbReference type="Pfam" id="PF22924"/>
    </source>
</evidence>
<feature type="domain" description="Nuclear condensin complex subunit 3 C-terminal" evidence="16">
    <location>
        <begin position="558"/>
        <end position="845"/>
    </location>
</feature>
<dbReference type="GO" id="GO:0033540">
    <property type="term" value="P:fatty acid beta-oxidation using acyl-CoA oxidase"/>
    <property type="evidence" value="ECO:0007669"/>
    <property type="project" value="TreeGrafter"/>
</dbReference>
<sequence>MHLNEREKMNESIKKIFKESIIGNGENNIKTTIIQLEKAVDRVDRKSGVTVSNIEINDMVESILHPLKLYLCSKSRFEQLDLTCKFYSKYIIHLSTLLKSSSSSTSTTSSKSLKIKNQIRNDLVSFLIRVIESKENIVRLRSLQLINQLFIDTNNIEEIFINGYNNLTKSLTQRFRDKTPTIRLLAVNVMIRYCLLTKDVDIFEELLFLMNEDAYADIRLTILSKILLLEAALKYNNSSGGGGGGVLLDSIITRTNDVKDSIRVKALQMLKEYDVTSTTNVVLPTDKIINILKTGFNDTKESVQKETSNLLLKWYNNFSDNQHFYILLETIDVERNETLLEDWLTKVQTHNAGNTNQDIIPTFQLFNNGNSEEKQTLSKEESFHFRMTVKSLLSSIKNVRVEKRYYYEDMLEQMLPTLTDYVELIFNHLEDAYTVKQLLKVLSMIDITGDEVGRSNCITFLIELIKKIAIDRELLELSMLSLSKFYHVERDFIVTMVEILSDMIDPLEEDDLTKRLAIFERNLKRIGTKSATEAAKISSAIESIKLEIKEKQTDTLTKCSIITHYLLLKAKKCSNSTDIDSLLELIILPSVQHHSPELRALGFQNLGIYCLHRKNQVNLYLDLISTALENDIHQVQLVVLKVSFDILLVYGSPNKIPKSMLPLYNLTRKISSLSSKLDLKLISIEGFVKLLYSGIVRDSKILVFLFLELFSTSTKDLVEIRRCLTLFFQAYIQDSRENKKMLFHETINILRSVSQNISNSAYSETNILEVGKFLLSLLEKPVSTTTTTTTTSNNISNTDNNNDENDSFKEEDVHPLLSMMICQELISCFRGDDTKELTKVLTLFKFDKEKHLSQLLEIKEILQKVTTAYTDPNIDKFQQILDSHLPTMHQSGYLVQHRAGAATQSGAIDFNSPSFFTFNDNNNNNSIHNSNNTKSAANNNNNNNSLQVESTDKNKKPTASQYSKVTNTKLPFDFDTIKSFFEKQKQYLNTTEYIDKTVVVKDPPLKKSKFTYGPTKASAPASTSTSNTLTTNLTTANINKPNPNIVNNIKPTTKNLSLSSTSTSTTTKIQTTTLINNNNNSSKNNNNSTRDGNSDKNICIKDNNIVNNVNNDNNSSVNAKVDSIIKDKDSMYKGMVVSNDGVILTKNVDVRHQITKNSDVVNNENNVSDDPMTYNNNTTQVNRQIQSILKKRPHNEIVSTTSTTDNNKIDMDTTTTATTKENKKIAKHLESSIEDSSIIQIGETEISSIVPNVDVDQLKLKLDGKDLSKFKDQVRRFLEETPSIRSSVAGLPSAEYRELVLQQIKDLSKSGLFNITDIRDGVEKTCGLMEILSSYNNNITTKLGVHYSLFGGTVLLLGTQRHEKYIEPANKLDIVGCFSMTEVGHGSNVRGIETTATYDAATKEFIINTPTPSSQKFWIGGAYLHAHFTTVFARLILNKKDHGVHAFVVPIRDIKTMKTFPGITIKDCGPKLGLNGIDNGHLRFDHVRIPRENLLNKYSDVTEDGQYKSQFQTPIKNFAATMAPFLGGRNTAGAIHTCLTIAIRYAHYRCQFGPNSNVELPLISIPSHQRRLIIPLARTITMDLYLQTLATQIKSMKPALHAHCAGIKAVYSWHGIATMQVCRESCGGQGYRSENKIAEFKSDCDINVTYEGDNTVLMQQVANSIPWAIKAAHAHMEYVILENAVKSMSADSVAPIAHLVLLDTLAKIEDDLGWFVTHSYISPEVAKSVSYLVMDLCEQLSRQSLAIVKAFDIPKNNSNNNNEILNENKDLDIESESNSTLNNINSTTSSSNESDNNHDVNNNENSVKMNIEDEDEMIADSIDDSDELMSNQIDSYDIDEDYYDDNDNDDNDNQEYNHDYHIDDANNNNNNNINNNNNNRFFTGGALPNGQNLLLDLADIFGGEGNYRQLVDGFFGTAASHETNNNNNDNQNDNDGDDDDDDGDGDGSAIDHTRGVFRSLERDLRGFLNSISKVAQRRQDEISRLKEYGHPEFTFQSYRNALSSSVETTKDINLMVQRFANLSDPLIKLFGKDKFKFPFCQHAAAVTESEQLASGVGGVSSENLLSIPEDSPITTILKEILQKPEILNLVKTVIVTMMGNRLFKIVFCDEYLKFYPDLSLQSDRDAMVIISSISCQMFEIPSIIIPFCTGYSTKNILSEILSVFKTLLKDKEHYDFDVPSQRTIFDQQLLAHQDFFYISSYFKHAKITDYVYKNDDIINQLLLILDEIQEITPIRRILDKPLEYELPIINSVVSMETQSMQGIGTFLQSLNKSKRNYLLPSNDLFHAIDTVSIHCPLNRIFGIFVLNALNSGVDYSLPAIKSMVNLEQLLYIANEAILPNILMAQHRNGFWEKNMNINDVKSYYSWSLMWVDLFTIQYCSILLGPNYFLNFLISSFTSNFKYSDEYPFCLQDLLRFLISILQLRVSPKYSPEDARYHIIQGLTTNNNTHALLSNVRRELYYSDFVEDVIQEVSEPTNDKKLQLKQQYWDRYDYYYPYHYCVGDSLTFMSLQTYHAHLKKIKYPIEDSFPLPSVVEPLHANLEAVNDIYDEPLLYHLAFCTLLAFVHPNCRLQTQFPLSDFINSDKFIPKEDETQLDDSVNHILYLMVMAMRHFKAKTFSSFSPEEQDSLRQSIKCYLSHGSFDNMVKTKKSISLLNILRPYEIRKVICDDNGNPTSLAYPSMNILDLVTDLFETIDTDNRYVEKKNLISNLLIMINEFDENLSQYFSDRKMSIEEIINKQNENEAKVKKEEALQRQKAIREKMMQQQLQFLKSNKSMLEDYEDDDDNQLADSDNNLICVACKEGARPGSDPLCAIGRCEGFGIKSTSDRQTIQHYYEKSISSDVDQELSSIGGSFIVNQIENLKVDEILKLFQTSIPINIRCCDHLIHKSCLENFVNGWIGGGYPCPLCNRTANLLLAIDNKSTSETTISSGMILPLLSTDTTYHNSPTDLNQSSVQQFLWKYPLTNIETLEITSRSNKNFNDDGQPYFVYNETDFQKRLKTLRLVYFNIMSSAARETNDSSIDLFQGRYINYDPFILATFSYYLNRDSDPKIHIKRAYERLIFFVFGNFIDRIVDYASSSSKSTLNNYTKYMQMLVSHLTENTLPSDPSDQETLRKLMRTIERAVKPFIRKAFLFDHCLSTSFDTPIVTRNEHSPVTLQTFSDIDYLLQELDLPSWKDALLNPIYQEKDYTSLLIRNTVGFCLPSKLPKFIKLPDDFVYFLVENISKSCVGECNQLPKGVCIHCGTVVCYNDCCRNELLAHNHRCQHGLGLFLDVCNPVLSVYCANTESDKIDIYFDKFGEPSAKAKPGLKLNMAALRDLYITWLKGTLHEKLNISYEYSCSFTKTPYSLS</sequence>
<feature type="domain" description="E3 ubiquitin-protein ligase UBR-like C-terminal" evidence="17">
    <location>
        <begin position="3082"/>
        <end position="3310"/>
    </location>
</feature>
<dbReference type="InterPro" id="IPR055060">
    <property type="entry name" value="ACOX_C_alpha1"/>
</dbReference>
<dbReference type="GO" id="GO:0005777">
    <property type="term" value="C:peroxisome"/>
    <property type="evidence" value="ECO:0007669"/>
    <property type="project" value="UniProtKB-SubCell"/>
</dbReference>
<protein>
    <recommendedName>
        <fullName evidence="5">acyl-CoA oxidase</fullName>
        <ecNumber evidence="5">1.3.3.6</ecNumber>
    </recommendedName>
</protein>
<name>D3BED8_HETP5</name>
<accession>D3BED8</accession>
<evidence type="ECO:0000256" key="8">
    <source>
        <dbReference type="ARBA" id="ARBA00022832"/>
    </source>
</evidence>
<feature type="domain" description="Acyl-CoA oxidase/dehydrogenase middle" evidence="15">
    <location>
        <begin position="1377"/>
        <end position="1487"/>
    </location>
</feature>
<evidence type="ECO:0000259" key="17">
    <source>
        <dbReference type="Pfam" id="PF18995"/>
    </source>
</evidence>
<dbReference type="InterPro" id="IPR012258">
    <property type="entry name" value="Acyl-CoA_oxidase"/>
</dbReference>
<feature type="compositionally biased region" description="Acidic residues" evidence="13">
    <location>
        <begin position="1838"/>
        <end position="1853"/>
    </location>
</feature>
<feature type="region of interest" description="Disordered" evidence="13">
    <location>
        <begin position="1838"/>
        <end position="1876"/>
    </location>
</feature>
<dbReference type="InterPro" id="IPR009100">
    <property type="entry name" value="AcylCoA_DH/oxidase_NM_dom_sf"/>
</dbReference>
<feature type="region of interest" description="Disordered" evidence="13">
    <location>
        <begin position="921"/>
        <end position="962"/>
    </location>
</feature>
<evidence type="ECO:0000256" key="12">
    <source>
        <dbReference type="SAM" id="Coils"/>
    </source>
</evidence>
<dbReference type="EC" id="1.3.3.6" evidence="5"/>
<dbReference type="GO" id="GO:0003997">
    <property type="term" value="F:acyl-CoA oxidase activity"/>
    <property type="evidence" value="ECO:0007669"/>
    <property type="project" value="UniProtKB-EC"/>
</dbReference>
<dbReference type="GO" id="GO:0071949">
    <property type="term" value="F:FAD binding"/>
    <property type="evidence" value="ECO:0007669"/>
    <property type="project" value="InterPro"/>
</dbReference>
<evidence type="ECO:0000256" key="3">
    <source>
        <dbReference type="ARBA" id="ARBA00006288"/>
    </source>
</evidence>
<comment type="subcellular location">
    <subcellularLocation>
        <location evidence="2">Peroxisome</location>
    </subcellularLocation>
</comment>
<comment type="similarity">
    <text evidence="3">Belongs to the acyl-CoA oxidase family.</text>
</comment>
<feature type="region of interest" description="Disordered" evidence="13">
    <location>
        <begin position="785"/>
        <end position="808"/>
    </location>
</feature>
<dbReference type="RefSeq" id="XP_020432389.1">
    <property type="nucleotide sequence ID" value="XM_020577941.1"/>
</dbReference>
<feature type="compositionally biased region" description="Low complexity" evidence="13">
    <location>
        <begin position="1866"/>
        <end position="1876"/>
    </location>
</feature>
<dbReference type="GeneID" id="31362576"/>
<feature type="coiled-coil region" evidence="12">
    <location>
        <begin position="2733"/>
        <end position="2769"/>
    </location>
</feature>
<feature type="compositionally biased region" description="Low complexity" evidence="13">
    <location>
        <begin position="921"/>
        <end position="945"/>
    </location>
</feature>
<gene>
    <name evidence="19" type="ORF">PPL_07095</name>
</gene>
<dbReference type="InterPro" id="IPR016024">
    <property type="entry name" value="ARM-type_fold"/>
</dbReference>
<keyword evidence="12" id="KW-0175">Coiled coil</keyword>
<feature type="region of interest" description="Disordered" evidence="13">
    <location>
        <begin position="1042"/>
        <end position="1097"/>
    </location>
</feature>
<evidence type="ECO:0000256" key="2">
    <source>
        <dbReference type="ARBA" id="ARBA00004275"/>
    </source>
</evidence>
<dbReference type="InterPro" id="IPR025977">
    <property type="entry name" value="Cnd3_C"/>
</dbReference>
<dbReference type="PANTHER" id="PTHR10909:SF377">
    <property type="entry name" value="ACYL-COENZYME A OXIDASE"/>
    <property type="match status" value="1"/>
</dbReference>
<feature type="compositionally biased region" description="Low complexity" evidence="13">
    <location>
        <begin position="785"/>
        <end position="800"/>
    </location>
</feature>
<keyword evidence="6" id="KW-0285">Flavoprotein</keyword>
<dbReference type="InterPro" id="IPR011989">
    <property type="entry name" value="ARM-like"/>
</dbReference>
<keyword evidence="8" id="KW-0276">Fatty acid metabolism</keyword>
<dbReference type="Gene3D" id="1.25.10.10">
    <property type="entry name" value="Leucine-rich Repeat Variant"/>
    <property type="match status" value="1"/>
</dbReference>
<dbReference type="Pfam" id="PF22924">
    <property type="entry name" value="ACOX_C_alpha1"/>
    <property type="match status" value="1"/>
</dbReference>
<reference evidence="19 20" key="1">
    <citation type="journal article" date="2011" name="Genome Res.">
        <title>Phylogeny-wide analysis of social amoeba genomes highlights ancient origins for complex intercellular communication.</title>
        <authorList>
            <person name="Heidel A.J."/>
            <person name="Lawal H.M."/>
            <person name="Felder M."/>
            <person name="Schilde C."/>
            <person name="Helps N.R."/>
            <person name="Tunggal B."/>
            <person name="Rivero F."/>
            <person name="John U."/>
            <person name="Schleicher M."/>
            <person name="Eichinger L."/>
            <person name="Platzer M."/>
            <person name="Noegel A.A."/>
            <person name="Schaap P."/>
            <person name="Gloeckner G."/>
        </authorList>
    </citation>
    <scope>NUCLEOTIDE SEQUENCE [LARGE SCALE GENOMIC DNA]</scope>
    <source>
        <strain evidence="20">ATCC 26659 / Pp 5 / PN500</strain>
    </source>
</reference>
<comment type="cofactor">
    <cofactor evidence="1">
        <name>FAD</name>
        <dbReference type="ChEBI" id="CHEBI:57692"/>
    </cofactor>
</comment>
<evidence type="ECO:0000259" key="14">
    <source>
        <dbReference type="Pfam" id="PF01756"/>
    </source>
</evidence>
<feature type="domain" description="Acyl-CoA oxidase C-alpha1" evidence="18">
    <location>
        <begin position="1531"/>
        <end position="1664"/>
    </location>
</feature>
<dbReference type="Proteomes" id="UP000001396">
    <property type="component" value="Unassembled WGS sequence"/>
</dbReference>
<evidence type="ECO:0000313" key="19">
    <source>
        <dbReference type="EMBL" id="EFA80269.1"/>
    </source>
</evidence>
<dbReference type="Pfam" id="PF02770">
    <property type="entry name" value="Acyl-CoA_dh_M"/>
    <property type="match status" value="1"/>
</dbReference>
<evidence type="ECO:0000256" key="13">
    <source>
        <dbReference type="SAM" id="MobiDB-lite"/>
    </source>
</evidence>
<evidence type="ECO:0000256" key="11">
    <source>
        <dbReference type="ARBA" id="ARBA00023140"/>
    </source>
</evidence>
<dbReference type="EMBL" id="ADBJ01000031">
    <property type="protein sequence ID" value="EFA80269.1"/>
    <property type="molecule type" value="Genomic_DNA"/>
</dbReference>
<dbReference type="Pfam" id="PF01756">
    <property type="entry name" value="ACOX"/>
    <property type="match status" value="1"/>
</dbReference>
<dbReference type="InterPro" id="IPR036250">
    <property type="entry name" value="AcylCo_DH-like_C"/>
</dbReference>
<dbReference type="Gene3D" id="2.40.110.10">
    <property type="entry name" value="Butyryl-CoA Dehydrogenase, subunit A, domain 2"/>
    <property type="match status" value="1"/>
</dbReference>
<keyword evidence="9" id="KW-0560">Oxidoreductase</keyword>
<evidence type="ECO:0000256" key="5">
    <source>
        <dbReference type="ARBA" id="ARBA00012870"/>
    </source>
</evidence>
<dbReference type="GO" id="GO:0005504">
    <property type="term" value="F:fatty acid binding"/>
    <property type="evidence" value="ECO:0007669"/>
    <property type="project" value="TreeGrafter"/>
</dbReference>
<evidence type="ECO:0000256" key="6">
    <source>
        <dbReference type="ARBA" id="ARBA00022630"/>
    </source>
</evidence>
<dbReference type="SUPFAM" id="SSF56645">
    <property type="entry name" value="Acyl-CoA dehydrogenase NM domain-like"/>
    <property type="match status" value="1"/>
</dbReference>
<dbReference type="FunFam" id="2.40.110.10:FF:000005">
    <property type="entry name" value="Acyl-coenzyme A oxidase"/>
    <property type="match status" value="1"/>
</dbReference>
<feature type="compositionally biased region" description="Basic and acidic residues" evidence="13">
    <location>
        <begin position="1855"/>
        <end position="1864"/>
    </location>
</feature>
<dbReference type="Pfam" id="PF18995">
    <property type="entry name" value="PRT6_C"/>
    <property type="match status" value="1"/>
</dbReference>
<dbReference type="Gene3D" id="1.20.140.10">
    <property type="entry name" value="Butyryl-CoA Dehydrogenase, subunit A, domain 3"/>
    <property type="match status" value="1"/>
</dbReference>
<feature type="region of interest" description="Disordered" evidence="13">
    <location>
        <begin position="1776"/>
        <end position="1804"/>
    </location>
</feature>
<keyword evidence="10" id="KW-0443">Lipid metabolism</keyword>
<dbReference type="SUPFAM" id="SSF48371">
    <property type="entry name" value="ARM repeat"/>
    <property type="match status" value="1"/>
</dbReference>
<dbReference type="STRING" id="670386.D3BED8"/>
<comment type="similarity">
    <text evidence="4">Belongs to the CND3 (condensin subunit 3) family.</text>
</comment>
<keyword evidence="20" id="KW-1185">Reference proteome</keyword>
<proteinExistence type="inferred from homology"/>
<dbReference type="PANTHER" id="PTHR10909">
    <property type="entry name" value="ELECTRON TRANSPORT OXIDOREDUCTASE"/>
    <property type="match status" value="1"/>
</dbReference>
<dbReference type="UniPathway" id="UPA00143"/>
<keyword evidence="11" id="KW-0576">Peroxisome</keyword>
<feature type="region of interest" description="Disordered" evidence="13">
    <location>
        <begin position="1921"/>
        <end position="1952"/>
    </location>
</feature>
<dbReference type="GO" id="GO:0016567">
    <property type="term" value="P:protein ubiquitination"/>
    <property type="evidence" value="ECO:0007669"/>
    <property type="project" value="UniProtKB-UniPathway"/>
</dbReference>
<evidence type="ECO:0000259" key="16">
    <source>
        <dbReference type="Pfam" id="PF12719"/>
    </source>
</evidence>
<evidence type="ECO:0000256" key="1">
    <source>
        <dbReference type="ARBA" id="ARBA00001974"/>
    </source>
</evidence>
<dbReference type="SUPFAM" id="SSF47203">
    <property type="entry name" value="Acyl-CoA dehydrogenase C-terminal domain-like"/>
    <property type="match status" value="2"/>
</dbReference>
<evidence type="ECO:0000256" key="10">
    <source>
        <dbReference type="ARBA" id="ARBA00023098"/>
    </source>
</evidence>
<dbReference type="InterPro" id="IPR046373">
    <property type="entry name" value="Acyl-CoA_Oxase/DH_mid-dom_sf"/>
</dbReference>
<organism evidence="19 20">
    <name type="scientific">Heterostelium pallidum (strain ATCC 26659 / Pp 5 / PN500)</name>
    <name type="common">Cellular slime mold</name>
    <name type="synonym">Polysphondylium pallidum</name>
    <dbReference type="NCBI Taxonomy" id="670386"/>
    <lineage>
        <taxon>Eukaryota</taxon>
        <taxon>Amoebozoa</taxon>
        <taxon>Evosea</taxon>
        <taxon>Eumycetozoa</taxon>
        <taxon>Dictyostelia</taxon>
        <taxon>Acytosteliales</taxon>
        <taxon>Acytosteliaceae</taxon>
        <taxon>Heterostelium</taxon>
    </lineage>
</organism>
<dbReference type="GO" id="GO:0055088">
    <property type="term" value="P:lipid homeostasis"/>
    <property type="evidence" value="ECO:0007669"/>
    <property type="project" value="TreeGrafter"/>
</dbReference>
<dbReference type="InterPro" id="IPR002655">
    <property type="entry name" value="Acyl-CoA_oxidase_C"/>
</dbReference>
<evidence type="ECO:0000256" key="4">
    <source>
        <dbReference type="ARBA" id="ARBA00006533"/>
    </source>
</evidence>
<evidence type="ECO:0000256" key="7">
    <source>
        <dbReference type="ARBA" id="ARBA00022827"/>
    </source>
</evidence>
<dbReference type="Pfam" id="PF12719">
    <property type="entry name" value="Cnd3"/>
    <property type="match status" value="1"/>
</dbReference>
<feature type="domain" description="Acyl-CoA oxidase C-terminal" evidence="14">
    <location>
        <begin position="1668"/>
        <end position="1754"/>
    </location>
</feature>
<dbReference type="FunFam" id="1.20.140.10:FF:000010">
    <property type="entry name" value="Acyl-coenzyme A oxidase"/>
    <property type="match status" value="1"/>
</dbReference>